<feature type="domain" description="Chitin-binding type-2" evidence="8">
    <location>
        <begin position="2279"/>
        <end position="2337"/>
    </location>
</feature>
<evidence type="ECO:0000256" key="2">
    <source>
        <dbReference type="ARBA" id="ARBA00022729"/>
    </source>
</evidence>
<dbReference type="PANTHER" id="PTHR23301">
    <property type="entry name" value="CHITIN BINDING PERITROPHIN-A"/>
    <property type="match status" value="1"/>
</dbReference>
<dbReference type="SMART" id="SM00494">
    <property type="entry name" value="ChtBD2"/>
    <property type="match status" value="2"/>
</dbReference>
<evidence type="ECO:0000256" key="1">
    <source>
        <dbReference type="ARBA" id="ARBA00022669"/>
    </source>
</evidence>
<evidence type="ECO:0000256" key="4">
    <source>
        <dbReference type="ARBA" id="ARBA00023157"/>
    </source>
</evidence>
<feature type="compositionally biased region" description="Low complexity" evidence="6">
    <location>
        <begin position="2245"/>
        <end position="2258"/>
    </location>
</feature>
<feature type="region of interest" description="Disordered" evidence="6">
    <location>
        <begin position="248"/>
        <end position="270"/>
    </location>
</feature>
<gene>
    <name evidence="9" type="primary">LOC106123510</name>
</gene>
<dbReference type="GeneID" id="106123510"/>
<feature type="compositionally biased region" description="Basic residues" evidence="6">
    <location>
        <begin position="2262"/>
        <end position="2272"/>
    </location>
</feature>
<evidence type="ECO:0000313" key="9">
    <source>
        <dbReference type="RefSeq" id="XP_013175346.1"/>
    </source>
</evidence>
<proteinExistence type="predicted"/>
<sequence>MDLFLFLITIFYLPLITRTQPFIDCSGKSFLCENSTHFTICVDVGGGVSMTVGNIVLSCPPTTFCDENNAFECEYRTSTSITPNTISQGTDITTETTEARLTTNIYDEFLFTSDSQQVEANNVLPTQQKYIIPGNANVIFDDTDNAVLVYGNIDSEVVNSTPINEKVTKNNMNKKFTRRNKEPTPKFEGARNELSTNTVQTTDTTNTVMTTFSELTSDSVTTEESSTLEYVTATTNVEISVTPSISVPDIGSNHSNMAHNTSRPKNNTKNIIKNNKNVDLKTNITVNKLVDDELSSKIIERSPFNALQSNSTLSAAVNSISLNISHNNETIKDKAKEMLQQNSNKTHSKNNMLKTNEGTIAIQRTTVSSTEWVDVTLDLNIPTESYITHSNDIPSISSVQQIETISTTPEKRVTSNLNIPTEGYDEIDTSSKDVILSNSSQLFVDKISTTPKTVSEKYAQNATISNNIPLNASAHEFKAISTTANESVTSNSSKTAQNGKFTKYITPSNSSGQQIETTSAAPKTIISKLSTPSIMSAQNTTFSTDVLFNFSTNLNKTISTTTTPVKIVTSNLNTRTEIYAPNDMFSRGIVLPDSLDFNSAGNSLKTATLSNDKLNNENTIFFEDLVHPTPKLKNVTAHVSTTTPTYIQNGIMPNPIIPSESSEFDITFGDILKVDKESTDIKSSKQVIFTEKAVSDSTINPDSILSDKNFHTLNKNTNVSLDTITDKLNTNVSTDLNTEITTDKTMLVMKTLNSTLNTNVETITEFTTENIITLQQTDSYQTTLRSNDLGDIKNTLFEDTDYSVLLFPASTVETLVTELSTTPQAYIQNDISNPIIPNESPDFDISFGDLIKGNKDFIELKSPLHISFTDRPISDLSELSENRESLRNFRSTSHNNSLNYDIISNSSEKNIKPNDIFDTIETKNHNISVTNVVDPQDNFVNNETVIVANDNSNKDFLLNRTNTKVNSTVFIPNTKNNLDPAKIHKEIIKKIPDADKIISPINNLTNHGLNITTEDIEVKEYTNSNKTMKNAKYLSADEKRLQDKVPEVEILSTTTTSIRTSDDIRNHTETIKRIESELLNSTINKLINSTQSPSETSYYFTNTENTTLNSAISENKTIESIKNNTIDLLKRILLENNMTEELTPSNNGEIFKNNSVESIEDITKPILNLPNKSVDLLNNVINTEAKVSNPDNSKDQTKDIPEKTYITEEPILNSFTLLDNITENTPAILFNANTKNGLDTFIFYKEIDEKNKKAEEKSSPEINLSNNMLNVTAVPTAEKGLTKSNQTKDNATYAVSEKGVINKLPISTVLTENITVRYNNNLNDKNIESVPSTDIATSIMNDVRKNNMIIKRPDSELLNKTLNVLNSTKYSLQTSNYLTNTEGITSYDQNETIDALPNNTGDLLQSETRNNGEIVNNKNVLSSAKTTTESVLNTSHFTSVDPVKNIIHTDSISNSNMDNDQTEKIFTNGYLTEAPILNSSAILDKVAENQAVTEKNIVHENNSNLHNTENTTERTLHTPTSIGNKSILNDTFVDMIKNNQKAPISIPINNERQATDFTESPTVLTNNNKVPMMIKNRQNRPEQLLIEDNRKENVNEFASNNSKIVTKPTLKKPVLTTNSYIVDKANDDLESKVASNTKQLHATKHNLPNNSKSTLNIPHKTMTTENVHLTTESENLQITSTSLINNDTSALKTSQNQAYNEKISNKRKYQNTIYDAFVNSLHEDLNSTLQSSNSTNKNEKHTTLNLENIKEKVTAGDSQQVNNNFTTISSRKFLNATKLLIPKNSTLTVLNKTNYSMINANVNTSKAIVDHGLNKILQTNKSVMNIATANINNSIVNKYEQENLNSKSNFNKGYDTPINPGNLHLKLNKVTTKSIDNIEKVPEQMRDDKVTEQSQHNIKNLTLLKESKNGSIIQKCSNRSICISQANGQVSIELYNKTRINVSIRNKTDSNTKEMRKDDNDHALNTTIINILPRTKNKIETQTKTTPFIPTYLNRTIVEFKNVNTTDVVNTKSFKDGLPLKTSDLVKTNVMHRNKDSTEPSKRSQGIHHLTSNNHELKRQIQNNTHINITIVPVVKEKSKEYKIVKINEMPIKNIQTTTKSSLILQNSEQSRTATSKTYKETPKSSLTFDCRNHSRGRYADKDNCRKFYICIGYSTPIVGFCPENTVFSEFKKQCTNNLSHCIRNNQFKCVKDGRFIDVWQDNMYYLCVKGPNHRFLRLKLQCKSGYILDKVNVTCKQGKKDMKLSSSSSNSSSSSSSSDRKKNKSNKKSNKKLSNDTGFKCNEEGKFVDPNNCRKYYVCSKTSKSVLRRKRKKCDSDEVFDDDKKKCVDEDSYECK</sequence>
<dbReference type="Gene3D" id="2.170.140.10">
    <property type="entry name" value="Chitin binding domain"/>
    <property type="match status" value="2"/>
</dbReference>
<dbReference type="SUPFAM" id="SSF57625">
    <property type="entry name" value="Invertebrate chitin-binding proteins"/>
    <property type="match status" value="2"/>
</dbReference>
<evidence type="ECO:0000256" key="7">
    <source>
        <dbReference type="SAM" id="SignalP"/>
    </source>
</evidence>
<dbReference type="KEGG" id="pxu:106123510"/>
<organism evidence="9">
    <name type="scientific">Papilio xuthus</name>
    <name type="common">Asian swallowtail butterfly</name>
    <dbReference type="NCBI Taxonomy" id="66420"/>
    <lineage>
        <taxon>Eukaryota</taxon>
        <taxon>Metazoa</taxon>
        <taxon>Ecdysozoa</taxon>
        <taxon>Arthropoda</taxon>
        <taxon>Hexapoda</taxon>
        <taxon>Insecta</taxon>
        <taxon>Pterygota</taxon>
        <taxon>Neoptera</taxon>
        <taxon>Endopterygota</taxon>
        <taxon>Lepidoptera</taxon>
        <taxon>Glossata</taxon>
        <taxon>Ditrysia</taxon>
        <taxon>Papilionoidea</taxon>
        <taxon>Papilionidae</taxon>
        <taxon>Papilioninae</taxon>
        <taxon>Papilio</taxon>
    </lineage>
</organism>
<feature type="compositionally biased region" description="Polar residues" evidence="6">
    <location>
        <begin position="252"/>
        <end position="264"/>
    </location>
</feature>
<dbReference type="RefSeq" id="XP_013175346.1">
    <property type="nucleotide sequence ID" value="XM_013319892.1"/>
</dbReference>
<reference evidence="9" key="1">
    <citation type="submission" date="2025-08" db="UniProtKB">
        <authorList>
            <consortium name="RefSeq"/>
        </authorList>
    </citation>
    <scope>IDENTIFICATION</scope>
</reference>
<feature type="signal peptide" evidence="7">
    <location>
        <begin position="1"/>
        <end position="19"/>
    </location>
</feature>
<accession>A0AAJ6ZLY2</accession>
<keyword evidence="1" id="KW-0147">Chitin-binding</keyword>
<dbReference type="GO" id="GO:0005576">
    <property type="term" value="C:extracellular region"/>
    <property type="evidence" value="ECO:0007669"/>
    <property type="project" value="InterPro"/>
</dbReference>
<keyword evidence="5" id="KW-0325">Glycoprotein</keyword>
<keyword evidence="4" id="KW-1015">Disulfide bond</keyword>
<feature type="region of interest" description="Disordered" evidence="6">
    <location>
        <begin position="2240"/>
        <end position="2274"/>
    </location>
</feature>
<keyword evidence="2 7" id="KW-0732">Signal</keyword>
<protein>
    <submittedName>
        <fullName evidence="9">Protein PF14_0175-like isoform X1</fullName>
    </submittedName>
</protein>
<evidence type="ECO:0000256" key="3">
    <source>
        <dbReference type="ARBA" id="ARBA00022737"/>
    </source>
</evidence>
<keyword evidence="3" id="KW-0677">Repeat</keyword>
<name>A0AAJ6ZLY2_PAPXU</name>
<dbReference type="PANTHER" id="PTHR23301:SF106">
    <property type="entry name" value="CHITIN-BINDING TYPE-2 DOMAIN-CONTAINING PROTEIN-RELATED"/>
    <property type="match status" value="1"/>
</dbReference>
<dbReference type="PROSITE" id="PS50940">
    <property type="entry name" value="CHIT_BIND_II"/>
    <property type="match status" value="2"/>
</dbReference>
<dbReference type="GO" id="GO:0008061">
    <property type="term" value="F:chitin binding"/>
    <property type="evidence" value="ECO:0007669"/>
    <property type="project" value="UniProtKB-KW"/>
</dbReference>
<dbReference type="Proteomes" id="UP000694872">
    <property type="component" value="Unplaced"/>
</dbReference>
<feature type="chain" id="PRO_5042483379" evidence="7">
    <location>
        <begin position="20"/>
        <end position="2337"/>
    </location>
</feature>
<evidence type="ECO:0000259" key="8">
    <source>
        <dbReference type="PROSITE" id="PS50940"/>
    </source>
</evidence>
<dbReference type="Pfam" id="PF01607">
    <property type="entry name" value="CBM_14"/>
    <property type="match status" value="2"/>
</dbReference>
<dbReference type="InterPro" id="IPR051940">
    <property type="entry name" value="Chitin_bind-dev_reg"/>
</dbReference>
<evidence type="ECO:0000256" key="6">
    <source>
        <dbReference type="SAM" id="MobiDB-lite"/>
    </source>
</evidence>
<dbReference type="InterPro" id="IPR002557">
    <property type="entry name" value="Chitin-bd_dom"/>
</dbReference>
<evidence type="ECO:0000256" key="5">
    <source>
        <dbReference type="ARBA" id="ARBA00023180"/>
    </source>
</evidence>
<feature type="domain" description="Chitin-binding type-2" evidence="8">
    <location>
        <begin position="2128"/>
        <end position="2184"/>
    </location>
</feature>
<dbReference type="InterPro" id="IPR036508">
    <property type="entry name" value="Chitin-bd_dom_sf"/>
</dbReference>